<evidence type="ECO:0000313" key="2">
    <source>
        <dbReference type="Proteomes" id="UP001164746"/>
    </source>
</evidence>
<evidence type="ECO:0000313" key="1">
    <source>
        <dbReference type="EMBL" id="WAR24824.1"/>
    </source>
</evidence>
<dbReference type="Proteomes" id="UP001164746">
    <property type="component" value="Chromosome 13"/>
</dbReference>
<keyword evidence="2" id="KW-1185">Reference proteome</keyword>
<sequence length="206" mass="23687">MLDSETSRNQWGHIYDQLSIHLIGCVCNFCTNKLNRIRRLTDESKTKARALLSERDRIVAELKELPEKNRCCCRLGVVVCAYVSVKYRQQERTYIFSNKLKQKLVKVLINKGSESAFCKHLSKCPRYKSAMKEQVVQGIKHEVDQVVKNREDLLRVSSIDFLLGFDWRSIIKALDKKVPTLMSVLRGVVSGEKNNTFPHLVTADSI</sequence>
<proteinExistence type="predicted"/>
<name>A0ABY7FU68_MYAAR</name>
<feature type="non-terminal residue" evidence="1">
    <location>
        <position position="206"/>
    </location>
</feature>
<reference evidence="1" key="1">
    <citation type="submission" date="2022-11" db="EMBL/GenBank/DDBJ databases">
        <title>Centuries of genome instability and evolution in soft-shell clam transmissible cancer (bioRxiv).</title>
        <authorList>
            <person name="Hart S.F.M."/>
            <person name="Yonemitsu M.A."/>
            <person name="Giersch R.M."/>
            <person name="Beal B.F."/>
            <person name="Arriagada G."/>
            <person name="Davis B.W."/>
            <person name="Ostrander E.A."/>
            <person name="Goff S.P."/>
            <person name="Metzger M.J."/>
        </authorList>
    </citation>
    <scope>NUCLEOTIDE SEQUENCE</scope>
    <source>
        <strain evidence="1">MELC-2E11</strain>
        <tissue evidence="1">Siphon/mantle</tissue>
    </source>
</reference>
<organism evidence="1 2">
    <name type="scientific">Mya arenaria</name>
    <name type="common">Soft-shell clam</name>
    <dbReference type="NCBI Taxonomy" id="6604"/>
    <lineage>
        <taxon>Eukaryota</taxon>
        <taxon>Metazoa</taxon>
        <taxon>Spiralia</taxon>
        <taxon>Lophotrochozoa</taxon>
        <taxon>Mollusca</taxon>
        <taxon>Bivalvia</taxon>
        <taxon>Autobranchia</taxon>
        <taxon>Heteroconchia</taxon>
        <taxon>Euheterodonta</taxon>
        <taxon>Imparidentia</taxon>
        <taxon>Neoheterodontei</taxon>
        <taxon>Myida</taxon>
        <taxon>Myoidea</taxon>
        <taxon>Myidae</taxon>
        <taxon>Mya</taxon>
    </lineage>
</organism>
<gene>
    <name evidence="1" type="ORF">MAR_038493</name>
</gene>
<accession>A0ABY7FU68</accession>
<protein>
    <submittedName>
        <fullName evidence="1">Uncharacterized protein</fullName>
    </submittedName>
</protein>
<dbReference type="EMBL" id="CP111024">
    <property type="protein sequence ID" value="WAR24824.1"/>
    <property type="molecule type" value="Genomic_DNA"/>
</dbReference>